<evidence type="ECO:0000313" key="2">
    <source>
        <dbReference type="Proteomes" id="UP001153331"/>
    </source>
</evidence>
<gene>
    <name evidence="1" type="ORF">OPT61_g7287</name>
</gene>
<keyword evidence="2" id="KW-1185">Reference proteome</keyword>
<comment type="caution">
    <text evidence="1">The sequence shown here is derived from an EMBL/GenBank/DDBJ whole genome shotgun (WGS) entry which is preliminary data.</text>
</comment>
<reference evidence="1" key="1">
    <citation type="submission" date="2022-11" db="EMBL/GenBank/DDBJ databases">
        <title>Genome Sequence of Boeremia exigua.</title>
        <authorList>
            <person name="Buettner E."/>
        </authorList>
    </citation>
    <scope>NUCLEOTIDE SEQUENCE</scope>
    <source>
        <strain evidence="1">CU02</strain>
    </source>
</reference>
<sequence length="924" mass="102363">MSSFSKSPFAKYVRAIKESPSGIFNHQLILTVVMYALAGWDEGTTASVTQLKSFQREFGVTPKGNPNQISNIVSFVNLTAGIGALLSFFLNDKLGRIWSYRLYMAIYAAGNLIETFSYGSLPALYVGRLVAGAGIGALTVIGPMAIVEIAPAATRGLMTLWFNVCMLSSQMIGIFVVFGCNSHIPASKNLQYQVPFFVQCFVPAIGIIMSFFLHESPRWLCLRGRTEEALKTLTKLRGLQSDDPFLVNEWEMITTQLAREDAEFGSSGYGSIIRETFCVRSNLRRVQLTVVAYILAQFSGANSVTNYLPEIFGIIGVQSTSVKVYASGLYALAKLVCCIAASLFFVDALGRRKSLMLGVTVQAICHSYLAGYLFWFVRDESGMPKGASDMAIGVIYVHAFGWAVGLYTLPYLFGAELWPNRIRSFGGALSQGFHWLFYFAITKATPSILNSMDQWGAFVFFVGWCLIALVYGYIMVPETAGRALENMDALFENPWYMMRKVAVAAPSGKLDEESGDSTGADIKSVASRVEHSIKENNVATCSGQALVGMTGAVSVTLYKQDYHGSSSTSFDAYCTHTTQLKVSPPSQARNLVFLSVQSRDSLSDCSVMADAPTSLSNWRLPVDSWDTHVHVFEPMEYPYSATRAYTPENATYDQLLAFNANLTCSDKPQNLVLVQPSPYGTDNSLITDLLRNHARCGARNERQLRAITVFNESEVSDEQLREWNDIGVRGFRINTEASSSDADYERLKARINATAERVEKYNDWKCQLFISGEDWDHIYDTIKDLPIAVIADHQGGMKGISALPVNVTSVTEQPGYKSLLSLAKAGHVYIKVSAFYRSSKLTSGGYDDLEPLIKEFAKEVPDQLIWASDWPHTGSGANRTNVTKSIPEKFRVVDDAAVLHNIRKWVGPDVWRRMMVETPRKVYE</sequence>
<name>A0ACC2I3V8_9PLEO</name>
<proteinExistence type="predicted"/>
<evidence type="ECO:0000313" key="1">
    <source>
        <dbReference type="EMBL" id="KAJ8109679.1"/>
    </source>
</evidence>
<dbReference type="Proteomes" id="UP001153331">
    <property type="component" value="Unassembled WGS sequence"/>
</dbReference>
<dbReference type="EMBL" id="JAPHNI010000584">
    <property type="protein sequence ID" value="KAJ8109679.1"/>
    <property type="molecule type" value="Genomic_DNA"/>
</dbReference>
<accession>A0ACC2I3V8</accession>
<organism evidence="1 2">
    <name type="scientific">Boeremia exigua</name>
    <dbReference type="NCBI Taxonomy" id="749465"/>
    <lineage>
        <taxon>Eukaryota</taxon>
        <taxon>Fungi</taxon>
        <taxon>Dikarya</taxon>
        <taxon>Ascomycota</taxon>
        <taxon>Pezizomycotina</taxon>
        <taxon>Dothideomycetes</taxon>
        <taxon>Pleosporomycetidae</taxon>
        <taxon>Pleosporales</taxon>
        <taxon>Pleosporineae</taxon>
        <taxon>Didymellaceae</taxon>
        <taxon>Boeremia</taxon>
    </lineage>
</organism>
<protein>
    <submittedName>
        <fullName evidence="1">Uncharacterized protein</fullName>
    </submittedName>
</protein>